<sequence>MTRPSRAIRWARVLLVLTALAPLVVFVAVAGTKTGVWDWRVGYSLLTMRLGFALAALGAVAAVGGIIVALGERKAWPLALTGLVFGGATAAIFALHLSSHGLGVINGAPVAGIAEATTDRTGPPGFSGALADRRVAAGATAMPPAVDACDAASIPTQVAPGAAAYALREAGFDVLGFGVGRADGTRSGFWFGFTHDAVIRIRPGRTDVRVAAREARPDGGETCRLLQAIVAGLQPEA</sequence>
<evidence type="ECO:0000313" key="3">
    <source>
        <dbReference type="Proteomes" id="UP000215595"/>
    </source>
</evidence>
<reference evidence="2 3" key="1">
    <citation type="submission" date="2017-03" db="EMBL/GenBank/DDBJ databases">
        <title>Lifting the veil on microbial sulfur biogeochemistry in mining wastewaters.</title>
        <authorList>
            <person name="Kantor R.S."/>
            <person name="Colenbrander Nelson T."/>
            <person name="Marshall S."/>
            <person name="Bennett D."/>
            <person name="Apte S."/>
            <person name="Camacho D."/>
            <person name="Thomas B.C."/>
            <person name="Warren L.A."/>
            <person name="Banfield J.F."/>
        </authorList>
    </citation>
    <scope>NUCLEOTIDE SEQUENCE [LARGE SCALE GENOMIC DNA]</scope>
    <source>
        <strain evidence="2">32-69-9</strain>
    </source>
</reference>
<comment type="caution">
    <text evidence="2">The sequence shown here is derived from an EMBL/GenBank/DDBJ whole genome shotgun (WGS) entry which is preliminary data.</text>
</comment>
<dbReference type="Proteomes" id="UP000215595">
    <property type="component" value="Unassembled WGS sequence"/>
</dbReference>
<dbReference type="EMBL" id="NCEB01000025">
    <property type="protein sequence ID" value="OYX32101.1"/>
    <property type="molecule type" value="Genomic_DNA"/>
</dbReference>
<proteinExistence type="predicted"/>
<organism evidence="2 3">
    <name type="scientific">Brevundimonas subvibrioides</name>
    <dbReference type="NCBI Taxonomy" id="74313"/>
    <lineage>
        <taxon>Bacteria</taxon>
        <taxon>Pseudomonadati</taxon>
        <taxon>Pseudomonadota</taxon>
        <taxon>Alphaproteobacteria</taxon>
        <taxon>Caulobacterales</taxon>
        <taxon>Caulobacteraceae</taxon>
        <taxon>Brevundimonas</taxon>
    </lineage>
</organism>
<evidence type="ECO:0000313" key="2">
    <source>
        <dbReference type="EMBL" id="OYX32101.1"/>
    </source>
</evidence>
<protein>
    <recommendedName>
        <fullName evidence="4">DUF1499 domain-containing protein</fullName>
    </recommendedName>
</protein>
<dbReference type="AlphaFoldDB" id="A0A258FHV8"/>
<evidence type="ECO:0008006" key="4">
    <source>
        <dbReference type="Google" id="ProtNLM"/>
    </source>
</evidence>
<keyword evidence="1" id="KW-0812">Transmembrane</keyword>
<feature type="transmembrane region" description="Helical" evidence="1">
    <location>
        <begin position="46"/>
        <end position="71"/>
    </location>
</feature>
<accession>A0A258FHV8</accession>
<gene>
    <name evidence="2" type="ORF">B7Z01_11595</name>
</gene>
<keyword evidence="1" id="KW-0472">Membrane</keyword>
<name>A0A258FHV8_9CAUL</name>
<evidence type="ECO:0000256" key="1">
    <source>
        <dbReference type="SAM" id="Phobius"/>
    </source>
</evidence>
<feature type="transmembrane region" description="Helical" evidence="1">
    <location>
        <begin position="78"/>
        <end position="97"/>
    </location>
</feature>
<keyword evidence="1" id="KW-1133">Transmembrane helix</keyword>